<gene>
    <name evidence="1" type="ORF">A4U43_C01F18420</name>
</gene>
<sequence length="117" mass="12792">MSWFKSTVNRAVVAGGRSPIGRSVKSYAGTVLHHAGQAVAGGARILNDRIGTRNYKNFEYTAQKLEEVVISCRGGERVQLLRQLLVSLKGVESIHGNSEKATILERSESLEPKKTLL</sequence>
<evidence type="ECO:0000313" key="2">
    <source>
        <dbReference type="Proteomes" id="UP000243459"/>
    </source>
</evidence>
<dbReference type="Proteomes" id="UP000243459">
    <property type="component" value="Chromosome 1"/>
</dbReference>
<protein>
    <submittedName>
        <fullName evidence="1">Uncharacterized protein</fullName>
    </submittedName>
</protein>
<dbReference type="PANTHER" id="PTHR34121">
    <property type="entry name" value="MYOSIN-11"/>
    <property type="match status" value="1"/>
</dbReference>
<accession>A0A5P1FQB8</accession>
<keyword evidence="2" id="KW-1185">Reference proteome</keyword>
<reference evidence="2" key="1">
    <citation type="journal article" date="2017" name="Nat. Commun.">
        <title>The asparagus genome sheds light on the origin and evolution of a young Y chromosome.</title>
        <authorList>
            <person name="Harkess A."/>
            <person name="Zhou J."/>
            <person name="Xu C."/>
            <person name="Bowers J.E."/>
            <person name="Van der Hulst R."/>
            <person name="Ayyampalayam S."/>
            <person name="Mercati F."/>
            <person name="Riccardi P."/>
            <person name="McKain M.R."/>
            <person name="Kakrana A."/>
            <person name="Tang H."/>
            <person name="Ray J."/>
            <person name="Groenendijk J."/>
            <person name="Arikit S."/>
            <person name="Mathioni S.M."/>
            <person name="Nakano M."/>
            <person name="Shan H."/>
            <person name="Telgmann-Rauber A."/>
            <person name="Kanno A."/>
            <person name="Yue Z."/>
            <person name="Chen H."/>
            <person name="Li W."/>
            <person name="Chen Y."/>
            <person name="Xu X."/>
            <person name="Zhang Y."/>
            <person name="Luo S."/>
            <person name="Chen H."/>
            <person name="Gao J."/>
            <person name="Mao Z."/>
            <person name="Pires J.C."/>
            <person name="Luo M."/>
            <person name="Kudrna D."/>
            <person name="Wing R.A."/>
            <person name="Meyers B.C."/>
            <person name="Yi K."/>
            <person name="Kong H."/>
            <person name="Lavrijsen P."/>
            <person name="Sunseri F."/>
            <person name="Falavigna A."/>
            <person name="Ye Y."/>
            <person name="Leebens-Mack J.H."/>
            <person name="Chen G."/>
        </authorList>
    </citation>
    <scope>NUCLEOTIDE SEQUENCE [LARGE SCALE GENOMIC DNA]</scope>
    <source>
        <strain evidence="2">cv. DH0086</strain>
    </source>
</reference>
<feature type="non-terminal residue" evidence="1">
    <location>
        <position position="117"/>
    </location>
</feature>
<name>A0A5P1FQB8_ASPOF</name>
<proteinExistence type="predicted"/>
<dbReference type="PANTHER" id="PTHR34121:SF1">
    <property type="entry name" value="FILAMIN-A-INTERACTING PROTEIN 1"/>
    <property type="match status" value="1"/>
</dbReference>
<dbReference type="AlphaFoldDB" id="A0A5P1FQB8"/>
<organism evidence="1 2">
    <name type="scientific">Asparagus officinalis</name>
    <name type="common">Garden asparagus</name>
    <dbReference type="NCBI Taxonomy" id="4686"/>
    <lineage>
        <taxon>Eukaryota</taxon>
        <taxon>Viridiplantae</taxon>
        <taxon>Streptophyta</taxon>
        <taxon>Embryophyta</taxon>
        <taxon>Tracheophyta</taxon>
        <taxon>Spermatophyta</taxon>
        <taxon>Magnoliopsida</taxon>
        <taxon>Liliopsida</taxon>
        <taxon>Asparagales</taxon>
        <taxon>Asparagaceae</taxon>
        <taxon>Asparagoideae</taxon>
        <taxon>Asparagus</taxon>
    </lineage>
</organism>
<dbReference type="EMBL" id="CM007381">
    <property type="protein sequence ID" value="ONK80496.1"/>
    <property type="molecule type" value="Genomic_DNA"/>
</dbReference>
<dbReference type="Gramene" id="ONK80496">
    <property type="protein sequence ID" value="ONK80496"/>
    <property type="gene ID" value="A4U43_C01F18420"/>
</dbReference>
<evidence type="ECO:0000313" key="1">
    <source>
        <dbReference type="EMBL" id="ONK80496.1"/>
    </source>
</evidence>
<dbReference type="OMA" id="FEYTAQK"/>